<dbReference type="InterPro" id="IPR050738">
    <property type="entry name" value="Sulfatase"/>
</dbReference>
<gene>
    <name evidence="6" type="ORF">PAESOLCIP111_01012</name>
</gene>
<evidence type="ECO:0000256" key="1">
    <source>
        <dbReference type="ARBA" id="ARBA00008779"/>
    </source>
</evidence>
<dbReference type="Pfam" id="PF06439">
    <property type="entry name" value="3keto-disac_hyd"/>
    <property type="match status" value="1"/>
</dbReference>
<evidence type="ECO:0000256" key="2">
    <source>
        <dbReference type="ARBA" id="ARBA00022801"/>
    </source>
</evidence>
<dbReference type="Proteomes" id="UP000693672">
    <property type="component" value="Unassembled WGS sequence"/>
</dbReference>
<keyword evidence="3" id="KW-0732">Signal</keyword>
<keyword evidence="2" id="KW-0378">Hydrolase</keyword>
<dbReference type="GO" id="GO:0004065">
    <property type="term" value="F:arylsulfatase activity"/>
    <property type="evidence" value="ECO:0007669"/>
    <property type="project" value="TreeGrafter"/>
</dbReference>
<evidence type="ECO:0000256" key="3">
    <source>
        <dbReference type="SAM" id="SignalP"/>
    </source>
</evidence>
<evidence type="ECO:0000313" key="6">
    <source>
        <dbReference type="EMBL" id="CAG7607962.1"/>
    </source>
</evidence>
<dbReference type="AlphaFoldDB" id="A0A916JWR6"/>
<reference evidence="6" key="1">
    <citation type="submission" date="2021-06" db="EMBL/GenBank/DDBJ databases">
        <authorList>
            <person name="Criscuolo A."/>
        </authorList>
    </citation>
    <scope>NUCLEOTIDE SEQUENCE</scope>
    <source>
        <strain evidence="6">CIP111600</strain>
    </source>
</reference>
<comment type="similarity">
    <text evidence="1">Belongs to the sulfatase family.</text>
</comment>
<dbReference type="Pfam" id="PF00884">
    <property type="entry name" value="Sulfatase"/>
    <property type="match status" value="1"/>
</dbReference>
<dbReference type="EMBL" id="CAJVAS010000003">
    <property type="protein sequence ID" value="CAG7607962.1"/>
    <property type="molecule type" value="Genomic_DNA"/>
</dbReference>
<dbReference type="PANTHER" id="PTHR42693">
    <property type="entry name" value="ARYLSULFATASE FAMILY MEMBER"/>
    <property type="match status" value="1"/>
</dbReference>
<dbReference type="InterPro" id="IPR010496">
    <property type="entry name" value="AL/BT2_dom"/>
</dbReference>
<feature type="signal peptide" evidence="3">
    <location>
        <begin position="1"/>
        <end position="33"/>
    </location>
</feature>
<feature type="domain" description="3-keto-alpha-glucoside-1,2-lyase/3-keto-2-hydroxy-glucal hydratase" evidence="5">
    <location>
        <begin position="510"/>
        <end position="671"/>
    </location>
</feature>
<dbReference type="PANTHER" id="PTHR42693:SF53">
    <property type="entry name" value="ENDO-4-O-SULFATASE"/>
    <property type="match status" value="1"/>
</dbReference>
<proteinExistence type="inferred from homology"/>
<comment type="caution">
    <text evidence="6">The sequence shown here is derived from an EMBL/GenBank/DDBJ whole genome shotgun (WGS) entry which is preliminary data.</text>
</comment>
<name>A0A916JWR6_9BACL</name>
<dbReference type="RefSeq" id="WP_246627309.1">
    <property type="nucleotide sequence ID" value="NZ_CAJVAS010000003.1"/>
</dbReference>
<organism evidence="6 7">
    <name type="scientific">Paenibacillus solanacearum</name>
    <dbReference type="NCBI Taxonomy" id="2048548"/>
    <lineage>
        <taxon>Bacteria</taxon>
        <taxon>Bacillati</taxon>
        <taxon>Bacillota</taxon>
        <taxon>Bacilli</taxon>
        <taxon>Bacillales</taxon>
        <taxon>Paenibacillaceae</taxon>
        <taxon>Paenibacillus</taxon>
    </lineage>
</organism>
<accession>A0A916JWR6</accession>
<evidence type="ECO:0000259" key="5">
    <source>
        <dbReference type="Pfam" id="PF06439"/>
    </source>
</evidence>
<evidence type="ECO:0000313" key="7">
    <source>
        <dbReference type="Proteomes" id="UP000693672"/>
    </source>
</evidence>
<evidence type="ECO:0000259" key="4">
    <source>
        <dbReference type="Pfam" id="PF00884"/>
    </source>
</evidence>
<sequence>MMKSQWNVMARFVFVAAAAAVCLGLSGTKEAEAAPNVILIYADDLGYGDTRLTSTNSVSSTPNIKSIAEHGVTFAEGYVASPVCSASRAALMTGRYPSRLGFDSNFLARTYASKNPSYSIASLLKNNAAVTYKTMMFGKWDLGNTNALMPVNRGFDGFYGIPGGISSYYPTNATAPSDATYWDKSTGSVITGSAVASNQNQNVKEYDSATASYVKRTPQQYLTDVFTNKAVDYIQNNGGPSQDPFFLYLAYNSPHVPLQVPSSYYSAYAGRTDLTNKQKVYYAMIDNLDHNVGQVLDALGPRTGYKWNNTMVIFVSDNGPEIGSTGNLQGGKHDLFEGGIRSPFAIQWPAQYTQAGAVHHQMVSTQDLLNTILRAAGANASLLAPASKDLSPLITGADSSNPHDYLYWRYINEDGDHRTNQVQLAVSNGTYKYMRTINPDTSVNEYLFDITEAKPEESGDNKINDSSLAATKSVLIAALNDWNAKNPLHENFNDDDTGAGDADPPYGYAQGWFAYNKDSDAPNPDWKVNAGNQFEGTGKGGIRSVQAGSYFNNFIYDTDVMLTTSGKAGVIFRSSDHADSSFMFKGYMAQMEMGGAFRLIRMDADGTSGTVLDEQTTQLSFQTNQMYHMHIAAVGNAITATLKTDNGTVLSTLSATDSNYSGGLVGLRVGSPNQTTPATGVFDNIVVQPQ</sequence>
<feature type="domain" description="Sulfatase N-terminal" evidence="4">
    <location>
        <begin position="35"/>
        <end position="378"/>
    </location>
</feature>
<keyword evidence="7" id="KW-1185">Reference proteome</keyword>
<evidence type="ECO:0008006" key="8">
    <source>
        <dbReference type="Google" id="ProtNLM"/>
    </source>
</evidence>
<feature type="chain" id="PRO_5036942438" description="Arylsulfatase" evidence="3">
    <location>
        <begin position="34"/>
        <end position="690"/>
    </location>
</feature>
<protein>
    <recommendedName>
        <fullName evidence="8">Arylsulfatase</fullName>
    </recommendedName>
</protein>
<dbReference type="InterPro" id="IPR000917">
    <property type="entry name" value="Sulfatase_N"/>
</dbReference>